<dbReference type="InterPro" id="IPR051532">
    <property type="entry name" value="Ester_Hydrolysis_Enzymes"/>
</dbReference>
<proteinExistence type="predicted"/>
<feature type="domain" description="SGNH hydrolase-type esterase" evidence="1">
    <location>
        <begin position="36"/>
        <end position="201"/>
    </location>
</feature>
<dbReference type="PANTHER" id="PTHR30383:SF5">
    <property type="entry name" value="SGNH HYDROLASE-TYPE ESTERASE DOMAIN-CONTAINING PROTEIN"/>
    <property type="match status" value="1"/>
</dbReference>
<organism evidence="2 3">
    <name type="scientific">Thermoclostridium stercorarium subsp. thermolacticum DSM 2910</name>
    <dbReference type="NCBI Taxonomy" id="1121336"/>
    <lineage>
        <taxon>Bacteria</taxon>
        <taxon>Bacillati</taxon>
        <taxon>Bacillota</taxon>
        <taxon>Clostridia</taxon>
        <taxon>Eubacteriales</taxon>
        <taxon>Oscillospiraceae</taxon>
        <taxon>Thermoclostridium</taxon>
    </lineage>
</organism>
<dbReference type="EMBL" id="CP014672">
    <property type="protein sequence ID" value="ANX00081.1"/>
    <property type="molecule type" value="Genomic_DNA"/>
</dbReference>
<reference evidence="2 3" key="1">
    <citation type="submission" date="2016-02" db="EMBL/GenBank/DDBJ databases">
        <title>Comparison of Clostridium stercorarium subspecies using comparative genomics and transcriptomics.</title>
        <authorList>
            <person name="Schellenberg J."/>
            <person name="Thallinger G."/>
            <person name="Levin D.B."/>
            <person name="Zhang X."/>
            <person name="Alvare G."/>
            <person name="Fristensky B."/>
            <person name="Sparling R."/>
        </authorList>
    </citation>
    <scope>NUCLEOTIDE SEQUENCE [LARGE SCALE GENOMIC DNA]</scope>
    <source>
        <strain evidence="2 3">DSM 2910</strain>
    </source>
</reference>
<dbReference type="PANTHER" id="PTHR30383">
    <property type="entry name" value="THIOESTERASE 1/PROTEASE 1/LYSOPHOSPHOLIPASE L1"/>
    <property type="match status" value="1"/>
</dbReference>
<gene>
    <name evidence="2" type="ORF">CSTERTH_12745</name>
</gene>
<evidence type="ECO:0000259" key="1">
    <source>
        <dbReference type="Pfam" id="PF13472"/>
    </source>
</evidence>
<dbReference type="Proteomes" id="UP000092971">
    <property type="component" value="Chromosome"/>
</dbReference>
<dbReference type="SUPFAM" id="SSF52266">
    <property type="entry name" value="SGNH hydrolase"/>
    <property type="match status" value="1"/>
</dbReference>
<name>A0A1B1YH53_THEST</name>
<dbReference type="AlphaFoldDB" id="A0A1B1YH53"/>
<sequence>MISRFIDAVTSLYKKQVDNAFVELNKSAKPGSIVFVGDSITDFFRLNEFFHGAYVINRGISGDTTDGVLKRLNESVFELQPSKVFLLIGTNDIGGNKSDGHIVRNIGEIIDRIREKCPETRIYLQSIYPVSKAGHKKIRKYIVGKRNNEKIRRINEALKEMAKQKGVEYIDVYSHLIDEEGNLRLEYTVEGLHLTVEGYRVCAEVLRPYVFGIK</sequence>
<evidence type="ECO:0000313" key="3">
    <source>
        <dbReference type="Proteomes" id="UP000092971"/>
    </source>
</evidence>
<dbReference type="OrthoDB" id="2513075at2"/>
<evidence type="ECO:0000313" key="2">
    <source>
        <dbReference type="EMBL" id="ANX00081.1"/>
    </source>
</evidence>
<protein>
    <submittedName>
        <fullName evidence="2">Lysophospholipase</fullName>
    </submittedName>
</protein>
<accession>A0A1B1YH53</accession>
<dbReference type="GO" id="GO:0004622">
    <property type="term" value="F:phosphatidylcholine lysophospholipase activity"/>
    <property type="evidence" value="ECO:0007669"/>
    <property type="project" value="TreeGrafter"/>
</dbReference>
<dbReference type="InterPro" id="IPR013830">
    <property type="entry name" value="SGNH_hydro"/>
</dbReference>
<dbReference type="Gene3D" id="3.40.50.1110">
    <property type="entry name" value="SGNH hydrolase"/>
    <property type="match status" value="1"/>
</dbReference>
<dbReference type="Pfam" id="PF13472">
    <property type="entry name" value="Lipase_GDSL_2"/>
    <property type="match status" value="1"/>
</dbReference>
<dbReference type="InterPro" id="IPR036514">
    <property type="entry name" value="SGNH_hydro_sf"/>
</dbReference>